<gene>
    <name evidence="7" type="ORF">QQM35_03460</name>
</gene>
<evidence type="ECO:0000256" key="4">
    <source>
        <dbReference type="ARBA" id="ARBA00023027"/>
    </source>
</evidence>
<evidence type="ECO:0000313" key="8">
    <source>
        <dbReference type="Proteomes" id="UP001436297"/>
    </source>
</evidence>
<keyword evidence="8" id="KW-1185">Reference proteome</keyword>
<dbReference type="Gene3D" id="1.10.8.610">
    <property type="entry name" value="SirC, precorrin-2 dehydrogenase, C-terminal helical domain-like"/>
    <property type="match status" value="1"/>
</dbReference>
<keyword evidence="3" id="KW-0560">Oxidoreductase</keyword>
<comment type="pathway">
    <text evidence="1">Porphyrin-containing compound metabolism; siroheme biosynthesis; sirohydrochlorin from precorrin-2: step 1/1.</text>
</comment>
<evidence type="ECO:0000256" key="3">
    <source>
        <dbReference type="ARBA" id="ARBA00023002"/>
    </source>
</evidence>
<dbReference type="InterPro" id="IPR028161">
    <property type="entry name" value="Met8-like"/>
</dbReference>
<keyword evidence="4" id="KW-0520">NAD</keyword>
<dbReference type="RefSeq" id="WP_251521432.1">
    <property type="nucleotide sequence ID" value="NZ_CP128355.1"/>
</dbReference>
<dbReference type="NCBIfam" id="NF005222">
    <property type="entry name" value="PRK06718.1"/>
    <property type="match status" value="1"/>
</dbReference>
<dbReference type="Gene3D" id="3.40.50.720">
    <property type="entry name" value="NAD(P)-binding Rossmann-like Domain"/>
    <property type="match status" value="1"/>
</dbReference>
<evidence type="ECO:0000256" key="2">
    <source>
        <dbReference type="ARBA" id="ARBA00012400"/>
    </source>
</evidence>
<comment type="catalytic activity">
    <reaction evidence="6">
        <text>precorrin-2 + NAD(+) = sirohydrochlorin + NADH + 2 H(+)</text>
        <dbReference type="Rhea" id="RHEA:15613"/>
        <dbReference type="ChEBI" id="CHEBI:15378"/>
        <dbReference type="ChEBI" id="CHEBI:57540"/>
        <dbReference type="ChEBI" id="CHEBI:57945"/>
        <dbReference type="ChEBI" id="CHEBI:58351"/>
        <dbReference type="ChEBI" id="CHEBI:58827"/>
        <dbReference type="EC" id="1.3.1.76"/>
    </reaction>
</comment>
<evidence type="ECO:0000256" key="5">
    <source>
        <dbReference type="ARBA" id="ARBA00023244"/>
    </source>
</evidence>
<accession>A0ABZ3EF08</accession>
<dbReference type="PANTHER" id="PTHR35330">
    <property type="entry name" value="SIROHEME BIOSYNTHESIS PROTEIN MET8"/>
    <property type="match status" value="1"/>
</dbReference>
<dbReference type="PANTHER" id="PTHR35330:SF1">
    <property type="entry name" value="SIROHEME BIOSYNTHESIS PROTEIN MET8"/>
    <property type="match status" value="1"/>
</dbReference>
<evidence type="ECO:0000313" key="7">
    <source>
        <dbReference type="EMBL" id="XAF71183.1"/>
    </source>
</evidence>
<protein>
    <recommendedName>
        <fullName evidence="2">precorrin-2 dehydrogenase</fullName>
        <ecNumber evidence="2">1.3.1.76</ecNumber>
    </recommendedName>
</protein>
<keyword evidence="5" id="KW-0627">Porphyrin biosynthesis</keyword>
<sequence length="204" mass="23094">MSLMPLMIDMQNKHVVIIGGGKVAERRVHKFIDFTSHIRIISPELTPNLNELYQDSVIEWIQKKFESSEDIAQADLIIVATNDEATNQHILKVKPPHALINMAGEASQGNVIVPNILRRGHLTISITTNGASPGLTSQLLSEFEQRFPTSYESYVDFLYECRTKVKNSSLSSTEKQNILKALLDETYLDTKKQKEIKIWLDSIN</sequence>
<reference evidence="7 8" key="1">
    <citation type="journal article" date="2024" name="Pathogens">
        <title>Staphylococcus hsinchuensis sp. nov., Isolated from Soymilk.</title>
        <authorList>
            <person name="Wang Y.T."/>
            <person name="Lin Y.C."/>
            <person name="Hsieh Y.H."/>
            <person name="Lin Y.T."/>
            <person name="Hamada M."/>
            <person name="Chen C.C."/>
            <person name="Liou J.S."/>
            <person name="Lee A.Y."/>
            <person name="Zhang W.L."/>
            <person name="Chen Y.T."/>
            <person name="Huang C.H."/>
        </authorList>
    </citation>
    <scope>NUCLEOTIDE SEQUENCE [LARGE SCALE GENOMIC DNA]</scope>
    <source>
        <strain evidence="7 8">H164</strain>
    </source>
</reference>
<dbReference type="EMBL" id="CP128355">
    <property type="protein sequence ID" value="XAF71183.1"/>
    <property type="molecule type" value="Genomic_DNA"/>
</dbReference>
<name>A0ABZ3EF08_9STAP</name>
<dbReference type="Pfam" id="PF22440">
    <property type="entry name" value="SirC_C"/>
    <property type="match status" value="1"/>
</dbReference>
<dbReference type="InterPro" id="IPR006367">
    <property type="entry name" value="Sirohaem_synthase_N"/>
</dbReference>
<dbReference type="SUPFAM" id="SSF75615">
    <property type="entry name" value="Siroheme synthase middle domains-like"/>
    <property type="match status" value="1"/>
</dbReference>
<dbReference type="EC" id="1.3.1.76" evidence="2"/>
<dbReference type="SUPFAM" id="SSF51735">
    <property type="entry name" value="NAD(P)-binding Rossmann-fold domains"/>
    <property type="match status" value="1"/>
</dbReference>
<dbReference type="NCBIfam" id="TIGR01470">
    <property type="entry name" value="cysG_Nterm"/>
    <property type="match status" value="1"/>
</dbReference>
<dbReference type="InterPro" id="IPR036291">
    <property type="entry name" value="NAD(P)-bd_dom_sf"/>
</dbReference>
<dbReference type="Pfam" id="PF13241">
    <property type="entry name" value="NAD_binding_7"/>
    <property type="match status" value="1"/>
</dbReference>
<dbReference type="InterPro" id="IPR042518">
    <property type="entry name" value="SirC_C"/>
</dbReference>
<evidence type="ECO:0000256" key="1">
    <source>
        <dbReference type="ARBA" id="ARBA00005010"/>
    </source>
</evidence>
<dbReference type="Proteomes" id="UP001436297">
    <property type="component" value="Chromosome"/>
</dbReference>
<proteinExistence type="predicted"/>
<organism evidence="7 8">
    <name type="scientific">Staphylococcus hsinchuensis</name>
    <dbReference type="NCBI Taxonomy" id="3051183"/>
    <lineage>
        <taxon>Bacteria</taxon>
        <taxon>Bacillati</taxon>
        <taxon>Bacillota</taxon>
        <taxon>Bacilli</taxon>
        <taxon>Bacillales</taxon>
        <taxon>Staphylococcaceae</taxon>
        <taxon>Staphylococcus</taxon>
    </lineage>
</organism>
<evidence type="ECO:0000256" key="6">
    <source>
        <dbReference type="ARBA" id="ARBA00047561"/>
    </source>
</evidence>